<sequence>MESRPGLGEPWVWLGGGRAVREKGSGADVRLALWSPVWAQPAQPSQQPRGHALQPQGGLGGHRQQLWGTRPVPSADRQHPTPWGSGICLAPTDPHAGEDGPEVRVVLAFGLWDTDPSLVASSSVFCPRQILFASQAAPAPPCPQPRTAPQLALDLAIPTSCPPCPGGQQRAHLGLGGAPDLLHRTGPSGPGRLCPGGPMLELGLPLPPPTWSLGPGLPPLLSKLQRGGRGGGRREGQGNWLHPGATWQGAGAGGVLGFRWAPASQTSLRGLSPCETGWGGAVPRP</sequence>
<reference evidence="2 3" key="1">
    <citation type="journal article" date="2020" name="Nature">
        <title>Six reference-quality genomes reveal evolution of bat adaptations.</title>
        <authorList>
            <person name="Jebb D."/>
            <person name="Huang Z."/>
            <person name="Pippel M."/>
            <person name="Hughes G.M."/>
            <person name="Lavrichenko K."/>
            <person name="Devanna P."/>
            <person name="Winkler S."/>
            <person name="Jermiin L.S."/>
            <person name="Skirmuntt E.C."/>
            <person name="Katzourakis A."/>
            <person name="Burkitt-Gray L."/>
            <person name="Ray D.A."/>
            <person name="Sullivan K.A.M."/>
            <person name="Roscito J.G."/>
            <person name="Kirilenko B.M."/>
            <person name="Davalos L.M."/>
            <person name="Corthals A.P."/>
            <person name="Power M.L."/>
            <person name="Jones G."/>
            <person name="Ransome R.D."/>
            <person name="Dechmann D.K.N."/>
            <person name="Locatelli A.G."/>
            <person name="Puechmaille S.J."/>
            <person name="Fedrigo O."/>
            <person name="Jarvis E.D."/>
            <person name="Hiller M."/>
            <person name="Vernes S.C."/>
            <person name="Myers E.W."/>
            <person name="Teeling E.C."/>
        </authorList>
    </citation>
    <scope>NUCLEOTIDE SEQUENCE [LARGE SCALE GENOMIC DNA]</scope>
    <source>
        <strain evidence="2">Bat1K_MPI-CBG_1</strain>
    </source>
</reference>
<gene>
    <name evidence="2" type="ORF">HJG60_007735</name>
</gene>
<dbReference type="AlphaFoldDB" id="A0A834BI31"/>
<proteinExistence type="predicted"/>
<feature type="region of interest" description="Disordered" evidence="1">
    <location>
        <begin position="225"/>
        <end position="246"/>
    </location>
</feature>
<dbReference type="EMBL" id="JABVXQ010000001">
    <property type="protein sequence ID" value="KAF6130757.1"/>
    <property type="molecule type" value="Genomic_DNA"/>
</dbReference>
<evidence type="ECO:0000313" key="2">
    <source>
        <dbReference type="EMBL" id="KAF6130757.1"/>
    </source>
</evidence>
<organism evidence="2 3">
    <name type="scientific">Phyllostomus discolor</name>
    <name type="common">pale spear-nosed bat</name>
    <dbReference type="NCBI Taxonomy" id="89673"/>
    <lineage>
        <taxon>Eukaryota</taxon>
        <taxon>Metazoa</taxon>
        <taxon>Chordata</taxon>
        <taxon>Craniata</taxon>
        <taxon>Vertebrata</taxon>
        <taxon>Euteleostomi</taxon>
        <taxon>Mammalia</taxon>
        <taxon>Eutheria</taxon>
        <taxon>Laurasiatheria</taxon>
        <taxon>Chiroptera</taxon>
        <taxon>Yangochiroptera</taxon>
        <taxon>Phyllostomidae</taxon>
        <taxon>Phyllostominae</taxon>
        <taxon>Phyllostomus</taxon>
    </lineage>
</organism>
<feature type="region of interest" description="Disordered" evidence="1">
    <location>
        <begin position="40"/>
        <end position="96"/>
    </location>
</feature>
<name>A0A834BI31_9CHIR</name>
<dbReference type="Proteomes" id="UP000664940">
    <property type="component" value="Unassembled WGS sequence"/>
</dbReference>
<protein>
    <submittedName>
        <fullName evidence="2">Uncharacterized protein</fullName>
    </submittedName>
</protein>
<comment type="caution">
    <text evidence="2">The sequence shown here is derived from an EMBL/GenBank/DDBJ whole genome shotgun (WGS) entry which is preliminary data.</text>
</comment>
<evidence type="ECO:0000313" key="3">
    <source>
        <dbReference type="Proteomes" id="UP000664940"/>
    </source>
</evidence>
<accession>A0A834BI31</accession>
<evidence type="ECO:0000256" key="1">
    <source>
        <dbReference type="SAM" id="MobiDB-lite"/>
    </source>
</evidence>